<dbReference type="InterPro" id="IPR020629">
    <property type="entry name" value="FPG_Glyclase"/>
</dbReference>
<evidence type="ECO:0000256" key="13">
    <source>
        <dbReference type="ARBA" id="ARBA00023295"/>
    </source>
</evidence>
<dbReference type="EMBL" id="LZRT01000086">
    <property type="protein sequence ID" value="OUM86743.1"/>
    <property type="molecule type" value="Genomic_DNA"/>
</dbReference>
<evidence type="ECO:0000256" key="3">
    <source>
        <dbReference type="ARBA" id="ARBA00011245"/>
    </source>
</evidence>
<keyword evidence="11 15" id="KW-0456">Lyase</keyword>
<evidence type="ECO:0000256" key="10">
    <source>
        <dbReference type="ARBA" id="ARBA00023204"/>
    </source>
</evidence>
<comment type="caution">
    <text evidence="15">Lacks conserved residue(s) required for the propagation of feature annotation.</text>
</comment>
<dbReference type="SMART" id="SM01232">
    <property type="entry name" value="H2TH"/>
    <property type="match status" value="1"/>
</dbReference>
<dbReference type="InterPro" id="IPR012319">
    <property type="entry name" value="FPG_cat"/>
</dbReference>
<dbReference type="FunFam" id="1.10.8.50:FF:000003">
    <property type="entry name" value="Formamidopyrimidine-DNA glycosylase"/>
    <property type="match status" value="1"/>
</dbReference>
<dbReference type="Pfam" id="PF06827">
    <property type="entry name" value="zf-FPG_IleRS"/>
    <property type="match status" value="1"/>
</dbReference>
<evidence type="ECO:0000256" key="14">
    <source>
        <dbReference type="ARBA" id="ARBA00044632"/>
    </source>
</evidence>
<feature type="active site" description="Schiff-base intermediate with DNA" evidence="15">
    <location>
        <position position="2"/>
    </location>
</feature>
<evidence type="ECO:0000256" key="15">
    <source>
        <dbReference type="HAMAP-Rule" id="MF_00103"/>
    </source>
</evidence>
<keyword evidence="8 15" id="KW-0862">Zinc</keyword>
<dbReference type="SUPFAM" id="SSF57716">
    <property type="entry name" value="Glucocorticoid receptor-like (DNA-binding domain)"/>
    <property type="match status" value="1"/>
</dbReference>
<evidence type="ECO:0000259" key="16">
    <source>
        <dbReference type="PROSITE" id="PS51066"/>
    </source>
</evidence>
<feature type="active site" description="Proton donor; for beta-elimination activity" evidence="15">
    <location>
        <position position="59"/>
    </location>
</feature>
<dbReference type="InterPro" id="IPR000214">
    <property type="entry name" value="Znf_DNA_glyclase/AP_lyase"/>
</dbReference>
<evidence type="ECO:0000256" key="12">
    <source>
        <dbReference type="ARBA" id="ARBA00023268"/>
    </source>
</evidence>
<dbReference type="PANTHER" id="PTHR22993:SF9">
    <property type="entry name" value="FORMAMIDOPYRIMIDINE-DNA GLYCOSYLASE"/>
    <property type="match status" value="1"/>
</dbReference>
<evidence type="ECO:0000313" key="18">
    <source>
        <dbReference type="EMBL" id="OUM86743.1"/>
    </source>
</evidence>
<comment type="caution">
    <text evidence="18">The sequence shown here is derived from an EMBL/GenBank/DDBJ whole genome shotgun (WGS) entry which is preliminary data.</text>
</comment>
<feature type="active site" description="Proton donor; for delta-elimination activity" evidence="15">
    <location>
        <position position="264"/>
    </location>
</feature>
<feature type="active site" description="Proton donor" evidence="15">
    <location>
        <position position="3"/>
    </location>
</feature>
<dbReference type="GO" id="GO:0003690">
    <property type="term" value="F:double-stranded DNA binding"/>
    <property type="evidence" value="ECO:0007669"/>
    <property type="project" value="UniProtKB-ARBA"/>
</dbReference>
<dbReference type="Proteomes" id="UP000196475">
    <property type="component" value="Unassembled WGS sequence"/>
</dbReference>
<comment type="cofactor">
    <cofactor evidence="15">
        <name>Zn(2+)</name>
        <dbReference type="ChEBI" id="CHEBI:29105"/>
    </cofactor>
    <text evidence="15">Binds 1 zinc ion per subunit.</text>
</comment>
<comment type="catalytic activity">
    <reaction evidence="1 15">
        <text>Hydrolysis of DNA containing ring-opened 7-methylguanine residues, releasing 2,6-diamino-4-hydroxy-5-(N-methyl)formamidopyrimidine.</text>
        <dbReference type="EC" id="3.2.2.23"/>
    </reaction>
</comment>
<dbReference type="GO" id="GO:0140078">
    <property type="term" value="F:class I DNA-(apurinic or apyrimidinic site) endonuclease activity"/>
    <property type="evidence" value="ECO:0007669"/>
    <property type="project" value="UniProtKB-EC"/>
</dbReference>
<feature type="binding site" evidence="15">
    <location>
        <position position="111"/>
    </location>
    <ligand>
        <name>DNA</name>
        <dbReference type="ChEBI" id="CHEBI:16991"/>
    </ligand>
</feature>
<comment type="similarity">
    <text evidence="2 15">Belongs to the FPG family.</text>
</comment>
<dbReference type="HAMAP" id="MF_00103">
    <property type="entry name" value="Fapy_DNA_glycosyl"/>
    <property type="match status" value="1"/>
</dbReference>
<keyword evidence="12 15" id="KW-0511">Multifunctional enzyme</keyword>
<dbReference type="AlphaFoldDB" id="A0A1Y3PHD7"/>
<evidence type="ECO:0000256" key="4">
    <source>
        <dbReference type="ARBA" id="ARBA00022723"/>
    </source>
</evidence>
<dbReference type="InterPro" id="IPR035937">
    <property type="entry name" value="FPG_N"/>
</dbReference>
<sequence>MPELPEVETLRQALASAICGKTFAHAEVRYPPLIRQPTAMEFVKWLPGQQVEEVARRGKYLLLHLTSLTLIIHLRMEGKLWLGWTDRVQEKHVHAVFTFSDGSLLLYQDVRKFGTMDLVPRGRLDLVPGLYSLGPEPLDPHFTPAVLAEQLYKHARSMIKPALLNQQVVAGLGNIYTDEALFLAKIHPERRVETLRPSHIRALHGAIRDVLERGLEAGGASVRSYRHSNGEEGAFQRQLYVYARQGLPCKRCQRPIRRIVVAGRGTHLCPHCQRQRKKV</sequence>
<dbReference type="Gene3D" id="3.20.190.10">
    <property type="entry name" value="MutM-like, N-terminal"/>
    <property type="match status" value="1"/>
</dbReference>
<comment type="catalytic activity">
    <reaction evidence="14 15">
        <text>2'-deoxyribonucleotide-(2'-deoxyribose 5'-phosphate)-2'-deoxyribonucleotide-DNA = a 3'-end 2'-deoxyribonucleotide-(2,3-dehydro-2,3-deoxyribose 5'-phosphate)-DNA + a 5'-end 5'-phospho-2'-deoxyribonucleoside-DNA + H(+)</text>
        <dbReference type="Rhea" id="RHEA:66592"/>
        <dbReference type="Rhea" id="RHEA-COMP:13180"/>
        <dbReference type="Rhea" id="RHEA-COMP:16897"/>
        <dbReference type="Rhea" id="RHEA-COMP:17067"/>
        <dbReference type="ChEBI" id="CHEBI:15378"/>
        <dbReference type="ChEBI" id="CHEBI:136412"/>
        <dbReference type="ChEBI" id="CHEBI:157695"/>
        <dbReference type="ChEBI" id="CHEBI:167181"/>
        <dbReference type="EC" id="4.2.99.18"/>
    </reaction>
</comment>
<keyword evidence="5 15" id="KW-0227">DNA damage</keyword>
<dbReference type="GO" id="GO:0034039">
    <property type="term" value="F:8-oxo-7,8-dihydroguanine DNA N-glycosylase activity"/>
    <property type="evidence" value="ECO:0007669"/>
    <property type="project" value="TreeGrafter"/>
</dbReference>
<reference evidence="19" key="1">
    <citation type="submission" date="2016-06" db="EMBL/GenBank/DDBJ databases">
        <authorList>
            <person name="Nascimento L."/>
            <person name="Pereira R.V."/>
            <person name="Martins L.F."/>
            <person name="Quaggio R.B."/>
            <person name="Silva A.M."/>
            <person name="Setubal J.C."/>
        </authorList>
    </citation>
    <scope>NUCLEOTIDE SEQUENCE [LARGE SCALE GENOMIC DNA]</scope>
</reference>
<keyword evidence="9 15" id="KW-0238">DNA-binding</keyword>
<keyword evidence="4 15" id="KW-0479">Metal-binding</keyword>
<dbReference type="PROSITE" id="PS51068">
    <property type="entry name" value="FPG_CAT"/>
    <property type="match status" value="1"/>
</dbReference>
<dbReference type="EC" id="4.2.99.18" evidence="15"/>
<evidence type="ECO:0000256" key="5">
    <source>
        <dbReference type="ARBA" id="ARBA00022763"/>
    </source>
</evidence>
<dbReference type="SUPFAM" id="SSF81624">
    <property type="entry name" value="N-terminal domain of MutM-like DNA repair proteins"/>
    <property type="match status" value="1"/>
</dbReference>
<dbReference type="GO" id="GO:0008270">
    <property type="term" value="F:zinc ion binding"/>
    <property type="evidence" value="ECO:0007669"/>
    <property type="project" value="UniProtKB-UniRule"/>
</dbReference>
<keyword evidence="6 15" id="KW-0863">Zinc-finger</keyword>
<dbReference type="NCBIfam" id="NF002211">
    <property type="entry name" value="PRK01103.1"/>
    <property type="match status" value="1"/>
</dbReference>
<feature type="domain" description="Formamidopyrimidine-DNA glycosylase catalytic" evidence="17">
    <location>
        <begin position="2"/>
        <end position="114"/>
    </location>
</feature>
<dbReference type="EC" id="3.2.2.23" evidence="15"/>
<keyword evidence="10 15" id="KW-0234">DNA repair</keyword>
<dbReference type="InterPro" id="IPR015886">
    <property type="entry name" value="H2TH_FPG"/>
</dbReference>
<accession>A0A1Y3PHD7</accession>
<dbReference type="InterPro" id="IPR010979">
    <property type="entry name" value="Ribosomal_uS13-like_H2TH"/>
</dbReference>
<dbReference type="Pfam" id="PF01149">
    <property type="entry name" value="Fapy_DNA_glyco"/>
    <property type="match status" value="1"/>
</dbReference>
<keyword evidence="7 15" id="KW-0378">Hydrolase</keyword>
<dbReference type="PROSITE" id="PS51066">
    <property type="entry name" value="ZF_FPG_2"/>
    <property type="match status" value="1"/>
</dbReference>
<dbReference type="PANTHER" id="PTHR22993">
    <property type="entry name" value="FORMAMIDOPYRIMIDINE-DNA GLYCOSYLASE"/>
    <property type="match status" value="1"/>
</dbReference>
<evidence type="ECO:0000256" key="9">
    <source>
        <dbReference type="ARBA" id="ARBA00023125"/>
    </source>
</evidence>
<dbReference type="CDD" id="cd08966">
    <property type="entry name" value="EcFpg-like_N"/>
    <property type="match status" value="1"/>
</dbReference>
<dbReference type="GO" id="GO:0006284">
    <property type="term" value="P:base-excision repair"/>
    <property type="evidence" value="ECO:0007669"/>
    <property type="project" value="InterPro"/>
</dbReference>
<dbReference type="Gene3D" id="1.10.8.50">
    <property type="match status" value="1"/>
</dbReference>
<comment type="function">
    <text evidence="15">Involved in base excision repair of DNA damaged by oxidation or by mutagenic agents. Acts as DNA glycosylase that recognizes and removes damaged bases. Has a preference for oxidized purines, such as 7,8-dihydro-8-oxoguanine (8-oxoG). Has AP (apurinic/apyrimidinic) lyase activity and introduces nicks in the DNA strand. Cleaves the DNA backbone by beta-delta elimination to generate a single-strand break at the site of the removed base with both 3'- and 5'-phosphates.</text>
</comment>
<dbReference type="GO" id="GO:0003684">
    <property type="term" value="F:damaged DNA binding"/>
    <property type="evidence" value="ECO:0007669"/>
    <property type="project" value="InterPro"/>
</dbReference>
<feature type="binding site" evidence="15">
    <location>
        <position position="92"/>
    </location>
    <ligand>
        <name>DNA</name>
        <dbReference type="ChEBI" id="CHEBI:16991"/>
    </ligand>
</feature>
<dbReference type="Pfam" id="PF06831">
    <property type="entry name" value="H2TH"/>
    <property type="match status" value="1"/>
</dbReference>
<dbReference type="SMART" id="SM00898">
    <property type="entry name" value="Fapy_DNA_glyco"/>
    <property type="match status" value="1"/>
</dbReference>
<evidence type="ECO:0000313" key="19">
    <source>
        <dbReference type="Proteomes" id="UP000196475"/>
    </source>
</evidence>
<dbReference type="SUPFAM" id="SSF46946">
    <property type="entry name" value="S13-like H2TH domain"/>
    <property type="match status" value="1"/>
</dbReference>
<protein>
    <recommendedName>
        <fullName evidence="15">Formamidopyrimidine-DNA glycosylase</fullName>
        <shortName evidence="15">Fapy-DNA glycosylase</shortName>
        <ecNumber evidence="15">3.2.2.23</ecNumber>
    </recommendedName>
    <alternativeName>
        <fullName evidence="15">DNA-(apurinic or apyrimidinic site) lyase MutM</fullName>
        <shortName evidence="15">AP lyase MutM</shortName>
        <ecNumber evidence="15">4.2.99.18</ecNumber>
    </alternativeName>
</protein>
<feature type="domain" description="FPG-type" evidence="16">
    <location>
        <begin position="240"/>
        <end position="274"/>
    </location>
</feature>
<evidence type="ECO:0000256" key="6">
    <source>
        <dbReference type="ARBA" id="ARBA00022771"/>
    </source>
</evidence>
<keyword evidence="13 15" id="KW-0326">Glycosidase</keyword>
<evidence type="ECO:0000256" key="7">
    <source>
        <dbReference type="ARBA" id="ARBA00022801"/>
    </source>
</evidence>
<evidence type="ECO:0000256" key="2">
    <source>
        <dbReference type="ARBA" id="ARBA00009409"/>
    </source>
</evidence>
<evidence type="ECO:0000256" key="1">
    <source>
        <dbReference type="ARBA" id="ARBA00001668"/>
    </source>
</evidence>
<evidence type="ECO:0000256" key="11">
    <source>
        <dbReference type="ARBA" id="ARBA00023239"/>
    </source>
</evidence>
<dbReference type="NCBIfam" id="TIGR00577">
    <property type="entry name" value="fpg"/>
    <property type="match status" value="1"/>
</dbReference>
<comment type="subunit">
    <text evidence="3 15">Monomer.</text>
</comment>
<evidence type="ECO:0000256" key="8">
    <source>
        <dbReference type="ARBA" id="ARBA00022833"/>
    </source>
</evidence>
<gene>
    <name evidence="15" type="primary">mutM</name>
    <name evidence="15" type="synonym">fpg</name>
    <name evidence="18" type="ORF">BAA01_03890</name>
</gene>
<evidence type="ECO:0000259" key="17">
    <source>
        <dbReference type="PROSITE" id="PS51068"/>
    </source>
</evidence>
<dbReference type="InterPro" id="IPR010663">
    <property type="entry name" value="Znf_FPG/IleRS"/>
</dbReference>
<name>A0A1Y3PHD7_9BACI</name>
<proteinExistence type="inferred from homology"/>
<organism evidence="18 19">
    <name type="scientific">Bacillus thermozeamaize</name>
    <dbReference type="NCBI Taxonomy" id="230954"/>
    <lineage>
        <taxon>Bacteria</taxon>
        <taxon>Bacillati</taxon>
        <taxon>Bacillota</taxon>
        <taxon>Bacilli</taxon>
        <taxon>Bacillales</taxon>
        <taxon>Bacillaceae</taxon>
        <taxon>Bacillus</taxon>
    </lineage>
</organism>